<keyword evidence="2" id="KW-0812">Transmembrane</keyword>
<evidence type="ECO:0000313" key="3">
    <source>
        <dbReference type="EMBL" id="KAF7140032.1"/>
    </source>
</evidence>
<sequence>MVGQNRVHNGLCRSGPATLHLCVFKFLSKMEIGVLCAILDIMCECVSAMLEQVAEDRLMYICAGFGCAVVAIGFTIGEFQRMKKEKMRIGFPDLLGLIAAILQVIISGVQVFLNRLRISFPIKFSIFSLIFAIVFGFYKLIWKPHHHHPRSFMYCKESTHFFPLKMCDQIHPTKTLLGCPFCAGTHKYAVHWLGMDDSYVSIPISSLQDAPSEVGAWIYNVVNKDVAQDPPSPPSKLSQDTRGRARISDSDVEARGSREMIGRQGGKDARARRVRLDRVSTGHESAQPCGRAAAAFLFASILGNQREMEKAMRPKRANSSQQTCGKIRAHSALEPAF</sequence>
<reference evidence="3" key="1">
    <citation type="submission" date="2019-11" db="EMBL/GenBank/DDBJ databases">
        <authorList>
            <person name="Liu Y."/>
            <person name="Hou J."/>
            <person name="Li T.-Q."/>
            <person name="Guan C.-H."/>
            <person name="Wu X."/>
            <person name="Wu H.-Z."/>
            <person name="Ling F."/>
            <person name="Zhang R."/>
            <person name="Shi X.-G."/>
            <person name="Ren J.-P."/>
            <person name="Chen E.-F."/>
            <person name="Sun J.-M."/>
        </authorList>
    </citation>
    <scope>NUCLEOTIDE SEQUENCE</scope>
    <source>
        <strain evidence="3">Adult_tree_wgs_1</strain>
        <tissue evidence="3">Leaves</tissue>
    </source>
</reference>
<feature type="transmembrane region" description="Helical" evidence="2">
    <location>
        <begin position="58"/>
        <end position="77"/>
    </location>
</feature>
<keyword evidence="2" id="KW-1133">Transmembrane helix</keyword>
<gene>
    <name evidence="3" type="ORF">RHSIM_Rhsim06G0024200</name>
</gene>
<organism evidence="3 4">
    <name type="scientific">Rhododendron simsii</name>
    <name type="common">Sims's rhododendron</name>
    <dbReference type="NCBI Taxonomy" id="118357"/>
    <lineage>
        <taxon>Eukaryota</taxon>
        <taxon>Viridiplantae</taxon>
        <taxon>Streptophyta</taxon>
        <taxon>Embryophyta</taxon>
        <taxon>Tracheophyta</taxon>
        <taxon>Spermatophyta</taxon>
        <taxon>Magnoliopsida</taxon>
        <taxon>eudicotyledons</taxon>
        <taxon>Gunneridae</taxon>
        <taxon>Pentapetalae</taxon>
        <taxon>asterids</taxon>
        <taxon>Ericales</taxon>
        <taxon>Ericaceae</taxon>
        <taxon>Ericoideae</taxon>
        <taxon>Rhodoreae</taxon>
        <taxon>Rhododendron</taxon>
    </lineage>
</organism>
<evidence type="ECO:0000313" key="4">
    <source>
        <dbReference type="Proteomes" id="UP000626092"/>
    </source>
</evidence>
<evidence type="ECO:0000256" key="1">
    <source>
        <dbReference type="SAM" id="MobiDB-lite"/>
    </source>
</evidence>
<feature type="transmembrane region" description="Helical" evidence="2">
    <location>
        <begin position="89"/>
        <end position="112"/>
    </location>
</feature>
<accession>A0A834GV36</accession>
<name>A0A834GV36_RHOSS</name>
<evidence type="ECO:0000256" key="2">
    <source>
        <dbReference type="SAM" id="Phobius"/>
    </source>
</evidence>
<comment type="caution">
    <text evidence="3">The sequence shown here is derived from an EMBL/GenBank/DDBJ whole genome shotgun (WGS) entry which is preliminary data.</text>
</comment>
<dbReference type="AlphaFoldDB" id="A0A834GV36"/>
<dbReference type="EMBL" id="WJXA01000006">
    <property type="protein sequence ID" value="KAF7140032.1"/>
    <property type="molecule type" value="Genomic_DNA"/>
</dbReference>
<protein>
    <submittedName>
        <fullName evidence="3">Uncharacterized protein</fullName>
    </submittedName>
</protein>
<keyword evidence="4" id="KW-1185">Reference proteome</keyword>
<proteinExistence type="predicted"/>
<keyword evidence="2" id="KW-0472">Membrane</keyword>
<dbReference type="Proteomes" id="UP000626092">
    <property type="component" value="Unassembled WGS sequence"/>
</dbReference>
<feature type="region of interest" description="Disordered" evidence="1">
    <location>
        <begin position="227"/>
        <end position="271"/>
    </location>
</feature>
<feature type="transmembrane region" description="Helical" evidence="2">
    <location>
        <begin position="124"/>
        <end position="142"/>
    </location>
</feature>
<feature type="region of interest" description="Disordered" evidence="1">
    <location>
        <begin position="313"/>
        <end position="337"/>
    </location>
</feature>
<dbReference type="OrthoDB" id="1800951at2759"/>
<feature type="compositionally biased region" description="Basic and acidic residues" evidence="1">
    <location>
        <begin position="239"/>
        <end position="271"/>
    </location>
</feature>